<dbReference type="Pfam" id="PF22924">
    <property type="entry name" value="ACOX_C_alpha1"/>
    <property type="match status" value="1"/>
</dbReference>
<evidence type="ECO:0000256" key="3">
    <source>
        <dbReference type="ARBA" id="ARBA00006288"/>
    </source>
</evidence>
<keyword evidence="4" id="KW-0285">Flavoprotein</keyword>
<dbReference type="GO" id="GO:0005504">
    <property type="term" value="F:fatty acid binding"/>
    <property type="evidence" value="ECO:0007669"/>
    <property type="project" value="TreeGrafter"/>
</dbReference>
<dbReference type="Gene3D" id="1.20.140.10">
    <property type="entry name" value="Butyryl-CoA Dehydrogenase, subunit A, domain 3"/>
    <property type="match status" value="2"/>
</dbReference>
<dbReference type="FunFam" id="2.40.110.10:FF:000003">
    <property type="entry name" value="Acyl-coenzyme A oxidase"/>
    <property type="match status" value="1"/>
</dbReference>
<dbReference type="OrthoDB" id="538336at2759"/>
<dbReference type="InterPro" id="IPR002655">
    <property type="entry name" value="Acyl-CoA_oxidase_C"/>
</dbReference>
<dbReference type="InterPro" id="IPR036250">
    <property type="entry name" value="AcylCo_DH-like_C"/>
</dbReference>
<dbReference type="GO" id="GO:0003997">
    <property type="term" value="F:acyl-CoA oxidase activity"/>
    <property type="evidence" value="ECO:0007669"/>
    <property type="project" value="InterPro"/>
</dbReference>
<evidence type="ECO:0000256" key="9">
    <source>
        <dbReference type="ARBA" id="ARBA00023140"/>
    </source>
</evidence>
<evidence type="ECO:0000259" key="11">
    <source>
        <dbReference type="Pfam" id="PF01756"/>
    </source>
</evidence>
<evidence type="ECO:0000256" key="8">
    <source>
        <dbReference type="ARBA" id="ARBA00023098"/>
    </source>
</evidence>
<comment type="cofactor">
    <cofactor evidence="1">
        <name>FAD</name>
        <dbReference type="ChEBI" id="CHEBI:57692"/>
    </cofactor>
</comment>
<dbReference type="Pfam" id="PF14749">
    <property type="entry name" value="Acyl-CoA_ox_N"/>
    <property type="match status" value="1"/>
</dbReference>
<dbReference type="GO" id="GO:0005777">
    <property type="term" value="C:peroxisome"/>
    <property type="evidence" value="ECO:0007669"/>
    <property type="project" value="UniProtKB-SubCell"/>
</dbReference>
<dbReference type="GO" id="GO:0055088">
    <property type="term" value="P:lipid homeostasis"/>
    <property type="evidence" value="ECO:0007669"/>
    <property type="project" value="TreeGrafter"/>
</dbReference>
<feature type="binding site" evidence="10">
    <location>
        <position position="179"/>
    </location>
    <ligand>
        <name>FAD</name>
        <dbReference type="ChEBI" id="CHEBI:57692"/>
    </ligand>
</feature>
<evidence type="ECO:0000259" key="13">
    <source>
        <dbReference type="Pfam" id="PF22924"/>
    </source>
</evidence>
<keyword evidence="8" id="KW-0443">Lipid metabolism</keyword>
<evidence type="ECO:0000313" key="15">
    <source>
        <dbReference type="Proteomes" id="UP000789405"/>
    </source>
</evidence>
<dbReference type="EMBL" id="CAJVPY010015532">
    <property type="protein sequence ID" value="CAG8752294.1"/>
    <property type="molecule type" value="Genomic_DNA"/>
</dbReference>
<comment type="caution">
    <text evidence="14">The sequence shown here is derived from an EMBL/GenBank/DDBJ whole genome shotgun (WGS) entry which is preliminary data.</text>
</comment>
<dbReference type="PIRSF" id="PIRSF000168">
    <property type="entry name" value="Acyl-CoA_oxidase"/>
    <property type="match status" value="1"/>
</dbReference>
<dbReference type="Pfam" id="PF01756">
    <property type="entry name" value="ACOX"/>
    <property type="match status" value="1"/>
</dbReference>
<name>A0A9N9IVP0_9GLOM</name>
<sequence>MVVNVDLANARKSVSFPVEELTHFINEGPEKTVRRRWLRSLVDPKNEPIFSNVDRPFLSRDQYYILVVKRFKRMLQLKKLYNLQKDDWVYLITSTNETSICALHDLFFIPTLERQMSEEQSSKWLPLAKNYSILGCYLQTELGHGSNVRKLETTAIYIHETDEFEIHSPTLTSIKWWPGALARTSSHGIVFARLIIDKKDYGIHSFVVQLRGERHEPMPGIEIGDIGPKYGYNYNDNGFLRFTRVRIPRENMLMRFSKVSQSGHYSTPPHANIIYDTLVSNRIRLIEFSTLVLSKVLTIVIRYSLVRKQGDKYKDLNNENLILDYQYQQYRLFSSLALLYVSFFNKTYTQKLYENNIKNIGKPDVSLMAEIHATTTVSLCSDLVVEAVEDARQSCGGENTIMHLQTGRYLLKSFLIAKKGSPIGGRLIHLSFYSKILMEKCAAETLEDLLDAETQLCAFRHMYLRLLSDLDSSIEISARTHPHGYDGSKADHMIDMVHLSRSYCHYITLINSHEGLQSVKKEQPAIYSIIRALIDLYFINAVLNQSGDFLIDGYYTPHHISLLKQGQKKLLTIIRPEAIGLVDAWEFSDNDLNSALGREDGNVYKALYEWVKMDPMNILERQGKIVGYEEGLKDIYSGKYLEEIKEVEI</sequence>
<dbReference type="Gene3D" id="1.10.540.10">
    <property type="entry name" value="Acyl-CoA dehydrogenase/oxidase, N-terminal domain"/>
    <property type="match status" value="1"/>
</dbReference>
<gene>
    <name evidence="14" type="ORF">DERYTH_LOCUS17014</name>
</gene>
<feature type="non-terminal residue" evidence="14">
    <location>
        <position position="1"/>
    </location>
</feature>
<evidence type="ECO:0000256" key="7">
    <source>
        <dbReference type="ARBA" id="ARBA00023002"/>
    </source>
</evidence>
<feature type="binding site" evidence="10">
    <location>
        <position position="140"/>
    </location>
    <ligand>
        <name>FAD</name>
        <dbReference type="ChEBI" id="CHEBI:57692"/>
    </ligand>
</feature>
<organism evidence="14 15">
    <name type="scientific">Dentiscutata erythropus</name>
    <dbReference type="NCBI Taxonomy" id="1348616"/>
    <lineage>
        <taxon>Eukaryota</taxon>
        <taxon>Fungi</taxon>
        <taxon>Fungi incertae sedis</taxon>
        <taxon>Mucoromycota</taxon>
        <taxon>Glomeromycotina</taxon>
        <taxon>Glomeromycetes</taxon>
        <taxon>Diversisporales</taxon>
        <taxon>Gigasporaceae</taxon>
        <taxon>Dentiscutata</taxon>
    </lineage>
</organism>
<keyword evidence="6" id="KW-0276">Fatty acid metabolism</keyword>
<dbReference type="GO" id="GO:0033540">
    <property type="term" value="P:fatty acid beta-oxidation using acyl-CoA oxidase"/>
    <property type="evidence" value="ECO:0007669"/>
    <property type="project" value="TreeGrafter"/>
</dbReference>
<feature type="domain" description="Acyl-coenzyme A oxidase N-terminal" evidence="12">
    <location>
        <begin position="18"/>
        <end position="133"/>
    </location>
</feature>
<dbReference type="PANTHER" id="PTHR10909">
    <property type="entry name" value="ELECTRON TRANSPORT OXIDOREDUCTASE"/>
    <property type="match status" value="1"/>
</dbReference>
<comment type="subcellular location">
    <subcellularLocation>
        <location evidence="2">Peroxisome</location>
    </subcellularLocation>
</comment>
<evidence type="ECO:0000256" key="5">
    <source>
        <dbReference type="ARBA" id="ARBA00022827"/>
    </source>
</evidence>
<reference evidence="14" key="1">
    <citation type="submission" date="2021-06" db="EMBL/GenBank/DDBJ databases">
        <authorList>
            <person name="Kallberg Y."/>
            <person name="Tangrot J."/>
            <person name="Rosling A."/>
        </authorList>
    </citation>
    <scope>NUCLEOTIDE SEQUENCE</scope>
    <source>
        <strain evidence="14">MA453B</strain>
    </source>
</reference>
<accession>A0A9N9IVP0</accession>
<dbReference type="InterPro" id="IPR055060">
    <property type="entry name" value="ACOX_C_alpha1"/>
</dbReference>
<evidence type="ECO:0000256" key="1">
    <source>
        <dbReference type="ARBA" id="ARBA00001974"/>
    </source>
</evidence>
<evidence type="ECO:0000256" key="4">
    <source>
        <dbReference type="ARBA" id="ARBA00022630"/>
    </source>
</evidence>
<evidence type="ECO:0000313" key="14">
    <source>
        <dbReference type="EMBL" id="CAG8752294.1"/>
    </source>
</evidence>
<dbReference type="InterPro" id="IPR009100">
    <property type="entry name" value="AcylCoA_DH/oxidase_NM_dom_sf"/>
</dbReference>
<feature type="domain" description="Acyl-CoA oxidase C-terminal" evidence="11">
    <location>
        <begin position="452"/>
        <end position="622"/>
    </location>
</feature>
<dbReference type="Proteomes" id="UP000789405">
    <property type="component" value="Unassembled WGS sequence"/>
</dbReference>
<evidence type="ECO:0000256" key="2">
    <source>
        <dbReference type="ARBA" id="ARBA00004275"/>
    </source>
</evidence>
<keyword evidence="15" id="KW-1185">Reference proteome</keyword>
<feature type="domain" description="Acyl-CoA oxidase C-alpha1" evidence="13">
    <location>
        <begin position="275"/>
        <end position="398"/>
    </location>
</feature>
<keyword evidence="5 10" id="KW-0274">FAD</keyword>
<protein>
    <submittedName>
        <fullName evidence="14">26439_t:CDS:1</fullName>
    </submittedName>
</protein>
<dbReference type="InterPro" id="IPR029320">
    <property type="entry name" value="Acyl-CoA_ox_N"/>
</dbReference>
<dbReference type="InterPro" id="IPR046373">
    <property type="entry name" value="Acyl-CoA_Oxase/DH_mid-dom_sf"/>
</dbReference>
<dbReference type="FunFam" id="1.20.140.10:FF:000007">
    <property type="entry name" value="Acyl-coenzyme A oxidase"/>
    <property type="match status" value="1"/>
</dbReference>
<comment type="similarity">
    <text evidence="3">Belongs to the acyl-CoA oxidase family.</text>
</comment>
<dbReference type="AlphaFoldDB" id="A0A9N9IVP0"/>
<dbReference type="PANTHER" id="PTHR10909:SF250">
    <property type="entry name" value="PEROXISOMAL ACYL-COENZYME A OXIDASE 1"/>
    <property type="match status" value="1"/>
</dbReference>
<keyword evidence="9" id="KW-0576">Peroxisome</keyword>
<dbReference type="InterPro" id="IPR037069">
    <property type="entry name" value="AcylCoA_DH/ox_N_sf"/>
</dbReference>
<proteinExistence type="inferred from homology"/>
<dbReference type="InterPro" id="IPR012258">
    <property type="entry name" value="Acyl-CoA_oxidase"/>
</dbReference>
<evidence type="ECO:0000259" key="12">
    <source>
        <dbReference type="Pfam" id="PF14749"/>
    </source>
</evidence>
<evidence type="ECO:0000256" key="10">
    <source>
        <dbReference type="PIRSR" id="PIRSR000168-2"/>
    </source>
</evidence>
<dbReference type="GO" id="GO:0071949">
    <property type="term" value="F:FAD binding"/>
    <property type="evidence" value="ECO:0007669"/>
    <property type="project" value="InterPro"/>
</dbReference>
<evidence type="ECO:0000256" key="6">
    <source>
        <dbReference type="ARBA" id="ARBA00022832"/>
    </source>
</evidence>
<keyword evidence="7" id="KW-0560">Oxidoreductase</keyword>
<feature type="non-terminal residue" evidence="14">
    <location>
        <position position="649"/>
    </location>
</feature>
<dbReference type="SUPFAM" id="SSF47203">
    <property type="entry name" value="Acyl-CoA dehydrogenase C-terminal domain-like"/>
    <property type="match status" value="2"/>
</dbReference>
<dbReference type="SUPFAM" id="SSF56645">
    <property type="entry name" value="Acyl-CoA dehydrogenase NM domain-like"/>
    <property type="match status" value="1"/>
</dbReference>
<dbReference type="Gene3D" id="2.40.110.10">
    <property type="entry name" value="Butyryl-CoA Dehydrogenase, subunit A, domain 2"/>
    <property type="match status" value="1"/>
</dbReference>